<name>A0A9N8DS10_9STRA</name>
<dbReference type="OrthoDB" id="5959891at2759"/>
<keyword evidence="3" id="KW-1185">Reference proteome</keyword>
<comment type="caution">
    <text evidence="2">The sequence shown here is derived from an EMBL/GenBank/DDBJ whole genome shotgun (WGS) entry which is preliminary data.</text>
</comment>
<accession>A0A9N8DS10</accession>
<evidence type="ECO:0000313" key="2">
    <source>
        <dbReference type="EMBL" id="CAB9505711.1"/>
    </source>
</evidence>
<dbReference type="AlphaFoldDB" id="A0A9N8DS10"/>
<dbReference type="EMBL" id="CAICTM010000240">
    <property type="protein sequence ID" value="CAB9505711.1"/>
    <property type="molecule type" value="Genomic_DNA"/>
</dbReference>
<feature type="region of interest" description="Disordered" evidence="1">
    <location>
        <begin position="29"/>
        <end position="81"/>
    </location>
</feature>
<evidence type="ECO:0000313" key="3">
    <source>
        <dbReference type="Proteomes" id="UP001153069"/>
    </source>
</evidence>
<organism evidence="2 3">
    <name type="scientific">Seminavis robusta</name>
    <dbReference type="NCBI Taxonomy" id="568900"/>
    <lineage>
        <taxon>Eukaryota</taxon>
        <taxon>Sar</taxon>
        <taxon>Stramenopiles</taxon>
        <taxon>Ochrophyta</taxon>
        <taxon>Bacillariophyta</taxon>
        <taxon>Bacillariophyceae</taxon>
        <taxon>Bacillariophycidae</taxon>
        <taxon>Naviculales</taxon>
        <taxon>Naviculaceae</taxon>
        <taxon>Seminavis</taxon>
    </lineage>
</organism>
<proteinExistence type="predicted"/>
<dbReference type="Proteomes" id="UP001153069">
    <property type="component" value="Unassembled WGS sequence"/>
</dbReference>
<gene>
    <name evidence="2" type="ORF">SEMRO_241_G096240.1</name>
</gene>
<feature type="compositionally biased region" description="Polar residues" evidence="1">
    <location>
        <begin position="35"/>
        <end position="53"/>
    </location>
</feature>
<sequence>MASSKNKRTKKTTRIIKLLSCRFGVKKKQAPATRKQWNQGGTKVNMSASSSDLDNLPSELLKKQAPTTSEQQKKGGMKADMSAGSSNLVGLHGDLLRQVACFLGRDDLGSLALTSPTIYQHLSIGSVHHHQGRNLDNNDRFVNFNDRFGYGWGYAAKLQGVVAGATFANRPIHSMQVSFRWRDQGWGNQKGMARVVAVNADNTSHCQVSCTHSAGIAPHAEAEQKSMCFMPVPGMEYFLQILVGGGGGHSLHLKNIQLHYIIFDDEEHSVTRTHQQLLGGGTTVALDFPLLLRQCQAVLAELHGRAQMGSQEEITELDAILKRMGREKTPASLELLQEVLLAESKYQEQVQATTWTMGIGSSEPMPTIANNRRPGLRLGW</sequence>
<evidence type="ECO:0000256" key="1">
    <source>
        <dbReference type="SAM" id="MobiDB-lite"/>
    </source>
</evidence>
<reference evidence="2" key="1">
    <citation type="submission" date="2020-06" db="EMBL/GenBank/DDBJ databases">
        <authorList>
            <consortium name="Plant Systems Biology data submission"/>
        </authorList>
    </citation>
    <scope>NUCLEOTIDE SEQUENCE</scope>
    <source>
        <strain evidence="2">D6</strain>
    </source>
</reference>
<protein>
    <submittedName>
        <fullName evidence="2">Uncharacterized protein</fullName>
    </submittedName>
</protein>